<dbReference type="PANTHER" id="PTHR30204">
    <property type="entry name" value="REDOX-CYCLING DRUG-SENSING TRANSCRIPTIONAL ACTIVATOR SOXR"/>
    <property type="match status" value="1"/>
</dbReference>
<reference evidence="5" key="1">
    <citation type="journal article" date="2014" name="Int. J. Syst. Evol. Microbiol.">
        <title>Complete genome of a new Firmicutes species belonging to the dominant human colonic microbiota ('Ruminococcus bicirculans') reveals two chromosomes and a selective capacity to utilize plant glucans.</title>
        <authorList>
            <consortium name="NISC Comparative Sequencing Program"/>
            <person name="Wegmann U."/>
            <person name="Louis P."/>
            <person name="Goesmann A."/>
            <person name="Henrissat B."/>
            <person name="Duncan S.H."/>
            <person name="Flint H.J."/>
        </authorList>
    </citation>
    <scope>NUCLEOTIDE SEQUENCE</scope>
    <source>
        <strain evidence="5">KCTC 62575</strain>
    </source>
</reference>
<dbReference type="PANTHER" id="PTHR30204:SF92">
    <property type="entry name" value="HTH-TYPE TRANSCRIPTIONAL REGULATOR ZNTR"/>
    <property type="match status" value="1"/>
</dbReference>
<dbReference type="InterPro" id="IPR009061">
    <property type="entry name" value="DNA-bd_dom_put_sf"/>
</dbReference>
<evidence type="ECO:0000259" key="4">
    <source>
        <dbReference type="PROSITE" id="PS50937"/>
    </source>
</evidence>
<dbReference type="InterPro" id="IPR011791">
    <property type="entry name" value="CadR-PbrR"/>
</dbReference>
<dbReference type="InterPro" id="IPR000551">
    <property type="entry name" value="MerR-type_HTH_dom"/>
</dbReference>
<sequence>MKTHYLIKDLALKTGLSSDTIRFYEKRKLLQPSFRAANNYRYYDENSIKRLVFIKRCRALDISLSEIQTLIELEQNPNQSCEKVNVMIEDHIQQVTDKIDELIKFQSQLIQLRASCPNSQSIHHCEILKQLEAENY</sequence>
<evidence type="ECO:0000256" key="2">
    <source>
        <dbReference type="ARBA" id="ARBA00023125"/>
    </source>
</evidence>
<dbReference type="InterPro" id="IPR047057">
    <property type="entry name" value="MerR_fam"/>
</dbReference>
<dbReference type="SUPFAM" id="SSF46955">
    <property type="entry name" value="Putative DNA-binding domain"/>
    <property type="match status" value="1"/>
</dbReference>
<protein>
    <submittedName>
        <fullName evidence="6">Cd(II)/Pb(II)-responsive transcriptional regulator</fullName>
    </submittedName>
</protein>
<gene>
    <name evidence="5" type="ORF">ACFODO_09785</name>
    <name evidence="6" type="ORF">C9E89_012390</name>
</gene>
<dbReference type="PROSITE" id="PS50937">
    <property type="entry name" value="HTH_MERR_2"/>
    <property type="match status" value="1"/>
</dbReference>
<reference evidence="8" key="3">
    <citation type="journal article" date="2019" name="Int. J. Syst. Evol. Microbiol.">
        <title>The Global Catalogue of Microorganisms (GCM) 10K type strain sequencing project: providing services to taxonomists for standard genome sequencing and annotation.</title>
        <authorList>
            <consortium name="The Broad Institute Genomics Platform"/>
            <consortium name="The Broad Institute Genome Sequencing Center for Infectious Disease"/>
            <person name="Wu L."/>
            <person name="Ma J."/>
        </authorList>
    </citation>
    <scope>NUCLEOTIDE SEQUENCE [LARGE SCALE GENOMIC DNA]</scope>
    <source>
        <strain evidence="8">KCTC 62575</strain>
    </source>
</reference>
<comment type="caution">
    <text evidence="6">The sequence shown here is derived from an EMBL/GenBank/DDBJ whole genome shotgun (WGS) entry which is preliminary data.</text>
</comment>
<dbReference type="Gene3D" id="1.10.1660.10">
    <property type="match status" value="1"/>
</dbReference>
<evidence type="ECO:0000313" key="8">
    <source>
        <dbReference type="Proteomes" id="UP001595455"/>
    </source>
</evidence>
<keyword evidence="2" id="KW-0238">DNA-binding</keyword>
<dbReference type="RefSeq" id="WP_107008654.1">
    <property type="nucleotide sequence ID" value="NZ_JAVIDQ010000007.1"/>
</dbReference>
<reference evidence="6 7" key="2">
    <citation type="submission" date="2018-08" db="EMBL/GenBank/DDBJ databases">
        <title>The draft genome of Acinetobacter sichuanensis strain WCHAc060041.</title>
        <authorList>
            <person name="Qin J."/>
            <person name="Feng Y."/>
            <person name="Zong Z."/>
        </authorList>
    </citation>
    <scope>NUCLEOTIDE SEQUENCE [LARGE SCALE GENOMIC DNA]</scope>
    <source>
        <strain evidence="6 7">WCHAc060041</strain>
    </source>
</reference>
<dbReference type="GO" id="GO:0003677">
    <property type="term" value="F:DNA binding"/>
    <property type="evidence" value="ECO:0007669"/>
    <property type="project" value="UniProtKB-KW"/>
</dbReference>
<dbReference type="InterPro" id="IPR015358">
    <property type="entry name" value="Tscrpt_reg_MerR_DNA-bd"/>
</dbReference>
<organism evidence="6 7">
    <name type="scientific">Acinetobacter sichuanensis</name>
    <dbReference type="NCBI Taxonomy" id="2136183"/>
    <lineage>
        <taxon>Bacteria</taxon>
        <taxon>Pseudomonadati</taxon>
        <taxon>Pseudomonadota</taxon>
        <taxon>Gammaproteobacteria</taxon>
        <taxon>Moraxellales</taxon>
        <taxon>Moraxellaceae</taxon>
        <taxon>Acinetobacter</taxon>
    </lineage>
</organism>
<evidence type="ECO:0000256" key="3">
    <source>
        <dbReference type="ARBA" id="ARBA00023163"/>
    </source>
</evidence>
<dbReference type="PRINTS" id="PR00040">
    <property type="entry name" value="HTHMERR"/>
</dbReference>
<evidence type="ECO:0000256" key="1">
    <source>
        <dbReference type="ARBA" id="ARBA00023015"/>
    </source>
</evidence>
<evidence type="ECO:0000313" key="5">
    <source>
        <dbReference type="EMBL" id="MFC2995554.1"/>
    </source>
</evidence>
<proteinExistence type="predicted"/>
<keyword evidence="1" id="KW-0805">Transcription regulation</keyword>
<dbReference type="AlphaFoldDB" id="A0A371YP04"/>
<dbReference type="OrthoDB" id="9808480at2"/>
<dbReference type="GO" id="GO:0045893">
    <property type="term" value="P:positive regulation of DNA-templated transcription"/>
    <property type="evidence" value="ECO:0007669"/>
    <property type="project" value="InterPro"/>
</dbReference>
<evidence type="ECO:0000313" key="7">
    <source>
        <dbReference type="Proteomes" id="UP000240957"/>
    </source>
</evidence>
<feature type="domain" description="HTH merR-type" evidence="4">
    <location>
        <begin position="4"/>
        <end position="73"/>
    </location>
</feature>
<dbReference type="GO" id="GO:0046872">
    <property type="term" value="F:metal ion binding"/>
    <property type="evidence" value="ECO:0007669"/>
    <property type="project" value="InterPro"/>
</dbReference>
<keyword evidence="8" id="KW-1185">Reference proteome</keyword>
<evidence type="ECO:0000313" key="6">
    <source>
        <dbReference type="EMBL" id="RFC83199.1"/>
    </source>
</evidence>
<dbReference type="EMBL" id="JBHRSF010000031">
    <property type="protein sequence ID" value="MFC2995554.1"/>
    <property type="molecule type" value="Genomic_DNA"/>
</dbReference>
<dbReference type="CDD" id="cd04784">
    <property type="entry name" value="HTH_CadR-PbrR"/>
    <property type="match status" value="1"/>
</dbReference>
<dbReference type="Proteomes" id="UP000240957">
    <property type="component" value="Unassembled WGS sequence"/>
</dbReference>
<dbReference type="Proteomes" id="UP001595455">
    <property type="component" value="Unassembled WGS sequence"/>
</dbReference>
<keyword evidence="3" id="KW-0804">Transcription</keyword>
<dbReference type="GO" id="GO:0003700">
    <property type="term" value="F:DNA-binding transcription factor activity"/>
    <property type="evidence" value="ECO:0007669"/>
    <property type="project" value="InterPro"/>
</dbReference>
<dbReference type="Pfam" id="PF09278">
    <property type="entry name" value="MerR-DNA-bind"/>
    <property type="match status" value="1"/>
</dbReference>
<dbReference type="EMBL" id="PYIX02000020">
    <property type="protein sequence ID" value="RFC83199.1"/>
    <property type="molecule type" value="Genomic_DNA"/>
</dbReference>
<dbReference type="SMART" id="SM00422">
    <property type="entry name" value="HTH_MERR"/>
    <property type="match status" value="1"/>
</dbReference>
<dbReference type="Pfam" id="PF00376">
    <property type="entry name" value="MerR"/>
    <property type="match status" value="1"/>
</dbReference>
<reference evidence="5" key="4">
    <citation type="submission" date="2024-09" db="EMBL/GenBank/DDBJ databases">
        <authorList>
            <person name="Sun Q."/>
            <person name="Mori K."/>
        </authorList>
    </citation>
    <scope>NUCLEOTIDE SEQUENCE</scope>
    <source>
        <strain evidence="5">KCTC 62575</strain>
    </source>
</reference>
<name>A0A371YP04_9GAMM</name>
<accession>A0A371YP04</accession>